<evidence type="ECO:0000313" key="1">
    <source>
        <dbReference type="Proteomes" id="UP000887565"/>
    </source>
</evidence>
<proteinExistence type="predicted"/>
<organism evidence="1 2">
    <name type="scientific">Romanomermis culicivorax</name>
    <name type="common">Nematode worm</name>
    <dbReference type="NCBI Taxonomy" id="13658"/>
    <lineage>
        <taxon>Eukaryota</taxon>
        <taxon>Metazoa</taxon>
        <taxon>Ecdysozoa</taxon>
        <taxon>Nematoda</taxon>
        <taxon>Enoplea</taxon>
        <taxon>Dorylaimia</taxon>
        <taxon>Mermithida</taxon>
        <taxon>Mermithoidea</taxon>
        <taxon>Mermithidae</taxon>
        <taxon>Romanomermis</taxon>
    </lineage>
</organism>
<dbReference type="WBParaSite" id="nRc.2.0.1.t03216-RA">
    <property type="protein sequence ID" value="nRc.2.0.1.t03216-RA"/>
    <property type="gene ID" value="nRc.2.0.1.g03216"/>
</dbReference>
<name>A0A915HNY1_ROMCU</name>
<reference evidence="2" key="1">
    <citation type="submission" date="2022-11" db="UniProtKB">
        <authorList>
            <consortium name="WormBaseParasite"/>
        </authorList>
    </citation>
    <scope>IDENTIFICATION</scope>
</reference>
<sequence length="373" mass="41221">MSALCRLTRDTPSDMIQDMTRYEDAKNWLMFQLAPDCNQMTLKRELASITPEVREEPPAFLSKNTYAIYPNQQFPVPWEQHIHYKAVPAPYLTTPTDSSRASSQASLLQLALPALPPPTAVSTPALQPRATNQSTSATNMVVPSKEIASAARICVILDDNGNDQCIIGPDFLAHSDIHALLNFKENFIKIQDVKLPLEVIATVCSQTELFLNPANHNVLEEIPQEEPLAEPIFLIAQVSSSILPHCQQWVKGTIFLTTTATIPDIIVQPLATNSIAAELLIETAIVNVTNGNCPLLFVNNTPNSIKLRLNQLIAMAKHMLGYAKLYADCQVATAASDPDLTDYEPALLDKSFPCHNAQQKLEFALNKMTEKTY</sequence>
<accession>A0A915HNY1</accession>
<evidence type="ECO:0000313" key="2">
    <source>
        <dbReference type="WBParaSite" id="nRc.2.0.1.t03216-RA"/>
    </source>
</evidence>
<dbReference type="Proteomes" id="UP000887565">
    <property type="component" value="Unplaced"/>
</dbReference>
<keyword evidence="1" id="KW-1185">Reference proteome</keyword>
<dbReference type="AlphaFoldDB" id="A0A915HNY1"/>
<protein>
    <submittedName>
        <fullName evidence="2">Uncharacterized protein</fullName>
    </submittedName>
</protein>